<evidence type="ECO:0000313" key="11">
    <source>
        <dbReference type="EMBL" id="KAE9636893.1"/>
    </source>
</evidence>
<dbReference type="Pfam" id="PF13367">
    <property type="entry name" value="PrsW-protease"/>
    <property type="match status" value="1"/>
</dbReference>
<evidence type="ECO:0000256" key="4">
    <source>
        <dbReference type="ARBA" id="ARBA00022475"/>
    </source>
</evidence>
<evidence type="ECO:0000313" key="12">
    <source>
        <dbReference type="Proteomes" id="UP000483018"/>
    </source>
</evidence>
<comment type="similarity">
    <text evidence="2">Belongs to the protease PrsW family.</text>
</comment>
<dbReference type="PANTHER" id="PTHR36844:SF1">
    <property type="entry name" value="PROTEASE PRSW"/>
    <property type="match status" value="1"/>
</dbReference>
<sequence>MKAGGLWVAALLQVALAPVLTGAIYIYIRDKYEKEPIKLLALGLLFGLIIAAPIMGAEMFLSSFTPVRGETEEALYTAFIVAAGTEEFFKFIVLYFLVWRNRNFNEPIDGIVYSTFISLGFSGIENILYVFNPYLGGYQTGLARAVFSVPGHALFGVTMGYYYAIAKFESNQKKTMLLKTYLVPWIFHGIYDFILLAKIPMLMLLFVPFVLYLWVQGMRKIKIHVQSSPFKPRE</sequence>
<evidence type="ECO:0000256" key="6">
    <source>
        <dbReference type="ARBA" id="ARBA00022692"/>
    </source>
</evidence>
<keyword evidence="4" id="KW-1003">Cell membrane</keyword>
<protein>
    <recommendedName>
        <fullName evidence="3">Protease PrsW</fullName>
    </recommendedName>
</protein>
<feature type="transmembrane region" description="Helical" evidence="10">
    <location>
        <begin position="110"/>
        <end position="131"/>
    </location>
</feature>
<dbReference type="GO" id="GO:0005886">
    <property type="term" value="C:plasma membrane"/>
    <property type="evidence" value="ECO:0007669"/>
    <property type="project" value="UniProtKB-SubCell"/>
</dbReference>
<evidence type="ECO:0000256" key="1">
    <source>
        <dbReference type="ARBA" id="ARBA00004651"/>
    </source>
</evidence>
<feature type="transmembrane region" description="Helical" evidence="10">
    <location>
        <begin position="6"/>
        <end position="27"/>
    </location>
</feature>
<dbReference type="PANTHER" id="PTHR36844">
    <property type="entry name" value="PROTEASE PRSW"/>
    <property type="match status" value="1"/>
</dbReference>
<dbReference type="GO" id="GO:0008237">
    <property type="term" value="F:metallopeptidase activity"/>
    <property type="evidence" value="ECO:0007669"/>
    <property type="project" value="UniProtKB-KW"/>
</dbReference>
<gene>
    <name evidence="11" type="ORF">GND95_00220</name>
</gene>
<evidence type="ECO:0000256" key="8">
    <source>
        <dbReference type="ARBA" id="ARBA00022989"/>
    </source>
</evidence>
<keyword evidence="5 11" id="KW-0645">Protease</keyword>
<dbReference type="AlphaFoldDB" id="A0A7C8HHB0"/>
<dbReference type="InterPro" id="IPR023596">
    <property type="entry name" value="Peptidase_PrsW_arch/bac"/>
</dbReference>
<organism evidence="11 12">
    <name type="scientific">Defluviitalea raffinosedens</name>
    <dbReference type="NCBI Taxonomy" id="1450156"/>
    <lineage>
        <taxon>Bacteria</taxon>
        <taxon>Bacillati</taxon>
        <taxon>Bacillota</taxon>
        <taxon>Clostridia</taxon>
        <taxon>Lachnospirales</taxon>
        <taxon>Defluviitaleaceae</taxon>
        <taxon>Defluviitalea</taxon>
    </lineage>
</organism>
<dbReference type="PIRSF" id="PIRSF016933">
    <property type="entry name" value="PrsW"/>
    <property type="match status" value="1"/>
</dbReference>
<proteinExistence type="inferred from homology"/>
<name>A0A7C8HHB0_9FIRM</name>
<evidence type="ECO:0000256" key="2">
    <source>
        <dbReference type="ARBA" id="ARBA00009165"/>
    </source>
</evidence>
<keyword evidence="11" id="KW-0482">Metalloprotease</keyword>
<comment type="caution">
    <text evidence="11">The sequence shown here is derived from an EMBL/GenBank/DDBJ whole genome shotgun (WGS) entry which is preliminary data.</text>
</comment>
<evidence type="ECO:0000256" key="3">
    <source>
        <dbReference type="ARBA" id="ARBA00018997"/>
    </source>
</evidence>
<keyword evidence="12" id="KW-1185">Reference proteome</keyword>
<dbReference type="InterPro" id="IPR026898">
    <property type="entry name" value="PrsW"/>
</dbReference>
<dbReference type="GO" id="GO:0006508">
    <property type="term" value="P:proteolysis"/>
    <property type="evidence" value="ECO:0007669"/>
    <property type="project" value="UniProtKB-KW"/>
</dbReference>
<comment type="subcellular location">
    <subcellularLocation>
        <location evidence="1">Cell membrane</location>
        <topology evidence="1">Multi-pass membrane protein</topology>
    </subcellularLocation>
</comment>
<evidence type="ECO:0000256" key="5">
    <source>
        <dbReference type="ARBA" id="ARBA00022670"/>
    </source>
</evidence>
<keyword evidence="6 10" id="KW-0812">Transmembrane</keyword>
<accession>A0A7C8HHB0</accession>
<dbReference type="EMBL" id="WSLF01000001">
    <property type="protein sequence ID" value="KAE9636893.1"/>
    <property type="molecule type" value="Genomic_DNA"/>
</dbReference>
<reference evidence="11 12" key="1">
    <citation type="submission" date="2019-12" db="EMBL/GenBank/DDBJ databases">
        <title>Defluviitalea raffinosedens, isolated from a biogas fermenter, genome sequencing and characterization.</title>
        <authorList>
            <person name="Rettenmaier R."/>
            <person name="Schneider M."/>
            <person name="Neuhaus K."/>
            <person name="Liebl W."/>
            <person name="Zverlov V."/>
        </authorList>
    </citation>
    <scope>NUCLEOTIDE SEQUENCE [LARGE SCALE GENOMIC DNA]</scope>
    <source>
        <strain evidence="11 12">249c-K6</strain>
    </source>
</reference>
<dbReference type="Proteomes" id="UP000483018">
    <property type="component" value="Unassembled WGS sequence"/>
</dbReference>
<feature type="transmembrane region" description="Helical" evidence="10">
    <location>
        <begin position="39"/>
        <end position="62"/>
    </location>
</feature>
<keyword evidence="7" id="KW-0378">Hydrolase</keyword>
<feature type="transmembrane region" description="Helical" evidence="10">
    <location>
        <begin position="143"/>
        <end position="164"/>
    </location>
</feature>
<evidence type="ECO:0000256" key="10">
    <source>
        <dbReference type="SAM" id="Phobius"/>
    </source>
</evidence>
<evidence type="ECO:0000256" key="9">
    <source>
        <dbReference type="ARBA" id="ARBA00023136"/>
    </source>
</evidence>
<feature type="transmembrane region" description="Helical" evidence="10">
    <location>
        <begin position="74"/>
        <end position="98"/>
    </location>
</feature>
<keyword evidence="9 10" id="KW-0472">Membrane</keyword>
<keyword evidence="8 10" id="KW-1133">Transmembrane helix</keyword>
<evidence type="ECO:0000256" key="7">
    <source>
        <dbReference type="ARBA" id="ARBA00022801"/>
    </source>
</evidence>